<proteinExistence type="predicted"/>
<organism evidence="2 3">
    <name type="scientific">Micromonas commoda (strain RCC299 / NOUM17 / CCMP2709)</name>
    <name type="common">Picoplanktonic green alga</name>
    <dbReference type="NCBI Taxonomy" id="296587"/>
    <lineage>
        <taxon>Eukaryota</taxon>
        <taxon>Viridiplantae</taxon>
        <taxon>Chlorophyta</taxon>
        <taxon>Mamiellophyceae</taxon>
        <taxon>Mamiellales</taxon>
        <taxon>Mamiellaceae</taxon>
        <taxon>Micromonas</taxon>
    </lineage>
</organism>
<feature type="compositionally biased region" description="Basic and acidic residues" evidence="1">
    <location>
        <begin position="22"/>
        <end position="45"/>
    </location>
</feature>
<dbReference type="eggNOG" id="ENOG502S5ZU">
    <property type="taxonomic scope" value="Eukaryota"/>
</dbReference>
<feature type="compositionally biased region" description="Basic residues" evidence="1">
    <location>
        <begin position="61"/>
        <end position="71"/>
    </location>
</feature>
<dbReference type="Proteomes" id="UP000002009">
    <property type="component" value="Chromosome 3"/>
</dbReference>
<dbReference type="InParanoid" id="C1E0X3"/>
<keyword evidence="3" id="KW-1185">Reference proteome</keyword>
<accession>C1E0X3</accession>
<dbReference type="OrthoDB" id="248506at2759"/>
<dbReference type="AlphaFoldDB" id="C1E0X3"/>
<evidence type="ECO:0000256" key="1">
    <source>
        <dbReference type="SAM" id="MobiDB-lite"/>
    </source>
</evidence>
<dbReference type="RefSeq" id="XP_002500820.1">
    <property type="nucleotide sequence ID" value="XM_002500774.1"/>
</dbReference>
<evidence type="ECO:0000313" key="3">
    <source>
        <dbReference type="Proteomes" id="UP000002009"/>
    </source>
</evidence>
<dbReference type="KEGG" id="mis:MICPUN_107866"/>
<dbReference type="GeneID" id="8241564"/>
<gene>
    <name evidence="2" type="ORF">MICPUN_107866</name>
</gene>
<feature type="region of interest" description="Disordered" evidence="1">
    <location>
        <begin position="18"/>
        <end position="90"/>
    </location>
</feature>
<dbReference type="EMBL" id="CP001324">
    <property type="protein sequence ID" value="ACO62078.1"/>
    <property type="molecule type" value="Genomic_DNA"/>
</dbReference>
<name>C1E0X3_MICCC</name>
<evidence type="ECO:0000313" key="2">
    <source>
        <dbReference type="EMBL" id="ACO62078.1"/>
    </source>
</evidence>
<sequence length="163" mass="18390">MGPRPGWCFKADRHGLGYYRDPVQERREPEVPHHRATRNADRDKPSPLYHAGEETEEPTYGHHHRGGRSATHHGGDGSQNRGNSIGTRPVVRQSKLFRRHESGNAMKDILGNGGAMKWDENRMQGGYSGATYDHEAHNDALLRQHEQASILREVLSEVRGGQR</sequence>
<reference evidence="2 3" key="1">
    <citation type="journal article" date="2009" name="Science">
        <title>Green evolution and dynamic adaptations revealed by genomes of the marine picoeukaryotes Micromonas.</title>
        <authorList>
            <person name="Worden A.Z."/>
            <person name="Lee J.H."/>
            <person name="Mock T."/>
            <person name="Rouze P."/>
            <person name="Simmons M.P."/>
            <person name="Aerts A.L."/>
            <person name="Allen A.E."/>
            <person name="Cuvelier M.L."/>
            <person name="Derelle E."/>
            <person name="Everett M.V."/>
            <person name="Foulon E."/>
            <person name="Grimwood J."/>
            <person name="Gundlach H."/>
            <person name="Henrissat B."/>
            <person name="Napoli C."/>
            <person name="McDonald S.M."/>
            <person name="Parker M.S."/>
            <person name="Rombauts S."/>
            <person name="Salamov A."/>
            <person name="Von Dassow P."/>
            <person name="Badger J.H."/>
            <person name="Coutinho P.M."/>
            <person name="Demir E."/>
            <person name="Dubchak I."/>
            <person name="Gentemann C."/>
            <person name="Eikrem W."/>
            <person name="Gready J.E."/>
            <person name="John U."/>
            <person name="Lanier W."/>
            <person name="Lindquist E.A."/>
            <person name="Lucas S."/>
            <person name="Mayer K.F."/>
            <person name="Moreau H."/>
            <person name="Not F."/>
            <person name="Otillar R."/>
            <person name="Panaud O."/>
            <person name="Pangilinan J."/>
            <person name="Paulsen I."/>
            <person name="Piegu B."/>
            <person name="Poliakov A."/>
            <person name="Robbens S."/>
            <person name="Schmutz J."/>
            <person name="Toulza E."/>
            <person name="Wyss T."/>
            <person name="Zelensky A."/>
            <person name="Zhou K."/>
            <person name="Armbrust E.V."/>
            <person name="Bhattacharya D."/>
            <person name="Goodenough U.W."/>
            <person name="Van de Peer Y."/>
            <person name="Grigoriev I.V."/>
        </authorList>
    </citation>
    <scope>NUCLEOTIDE SEQUENCE [LARGE SCALE GENOMIC DNA]</scope>
    <source>
        <strain evidence="3">RCC299 / NOUM17</strain>
    </source>
</reference>
<protein>
    <submittedName>
        <fullName evidence="2">Uncharacterized protein</fullName>
    </submittedName>
</protein>